<dbReference type="AlphaFoldDB" id="A0A077ZZ42"/>
<evidence type="ECO:0000313" key="3">
    <source>
        <dbReference type="Proteomes" id="UP000039865"/>
    </source>
</evidence>
<organism evidence="2 3">
    <name type="scientific">Stylonychia lemnae</name>
    <name type="common">Ciliate</name>
    <dbReference type="NCBI Taxonomy" id="5949"/>
    <lineage>
        <taxon>Eukaryota</taxon>
        <taxon>Sar</taxon>
        <taxon>Alveolata</taxon>
        <taxon>Ciliophora</taxon>
        <taxon>Intramacronucleata</taxon>
        <taxon>Spirotrichea</taxon>
        <taxon>Stichotrichia</taxon>
        <taxon>Sporadotrichida</taxon>
        <taxon>Oxytrichidae</taxon>
        <taxon>Stylonychinae</taxon>
        <taxon>Stylonychia</taxon>
    </lineage>
</organism>
<gene>
    <name evidence="2" type="primary">Contig2151.g2311</name>
    <name evidence="2" type="ORF">STYLEM_2786</name>
</gene>
<dbReference type="Proteomes" id="UP000039865">
    <property type="component" value="Unassembled WGS sequence"/>
</dbReference>
<reference evidence="2 3" key="1">
    <citation type="submission" date="2014-06" db="EMBL/GenBank/DDBJ databases">
        <authorList>
            <person name="Swart Estienne"/>
        </authorList>
    </citation>
    <scope>NUCLEOTIDE SEQUENCE [LARGE SCALE GENOMIC DNA]</scope>
    <source>
        <strain evidence="2 3">130c</strain>
    </source>
</reference>
<protein>
    <submittedName>
        <fullName evidence="2">Uncharacterized protein</fullName>
    </submittedName>
</protein>
<proteinExistence type="predicted"/>
<feature type="compositionally biased region" description="Basic residues" evidence="1">
    <location>
        <begin position="1"/>
        <end position="14"/>
    </location>
</feature>
<name>A0A077ZZ42_STYLE</name>
<feature type="region of interest" description="Disordered" evidence="1">
    <location>
        <begin position="1"/>
        <end position="27"/>
    </location>
</feature>
<evidence type="ECO:0000313" key="2">
    <source>
        <dbReference type="EMBL" id="CDW73798.1"/>
    </source>
</evidence>
<dbReference type="InParanoid" id="A0A077ZZ42"/>
<dbReference type="OrthoDB" id="310628at2759"/>
<dbReference type="EMBL" id="CCKQ01002690">
    <property type="protein sequence ID" value="CDW73798.1"/>
    <property type="molecule type" value="Genomic_DNA"/>
</dbReference>
<feature type="compositionally biased region" description="Polar residues" evidence="1">
    <location>
        <begin position="127"/>
        <end position="142"/>
    </location>
</feature>
<keyword evidence="3" id="KW-1185">Reference proteome</keyword>
<feature type="region of interest" description="Disordered" evidence="1">
    <location>
        <begin position="114"/>
        <end position="143"/>
    </location>
</feature>
<sequence>MKNLRQQHRNRNHSQRPLSSAHLSRPGSVLSQNNIAESTIANLKHNAYQSNFEPKKLTLIQRSFGTYKPSHVTNFPVRILPYREAGTGQDVRDVYINFIKKDPIRNIDMYRDNEQRRTERCTKKRNTLSSNQSQINVTQQEAPTPKEITMPKLRRPASQQHSRTKLGTDIIGHYPPEPQAVEIVIDKDQLKTGQIDEQFRGSFLNKTSYNFFSQSDKGWTEILYNDENNKSVINRSSVTHNLINHQDNIHSGKLPNNSRLVTKLLNKRKSICNFSNELQLYAMHSNKEYLSAYQNDPELFKKFNGHCAQTYDSAHRIGVRQPFIV</sequence>
<evidence type="ECO:0000256" key="1">
    <source>
        <dbReference type="SAM" id="MobiDB-lite"/>
    </source>
</evidence>
<accession>A0A077ZZ42</accession>